<evidence type="ECO:0000256" key="6">
    <source>
        <dbReference type="ARBA" id="ARBA00023277"/>
    </source>
</evidence>
<accession>A0A9X2GLA4</accession>
<dbReference type="RefSeq" id="WP_253748134.1">
    <property type="nucleotide sequence ID" value="NZ_BAABKA010000108.1"/>
</dbReference>
<evidence type="ECO:0000259" key="8">
    <source>
        <dbReference type="Pfam" id="PF07005"/>
    </source>
</evidence>
<dbReference type="GO" id="GO:0016301">
    <property type="term" value="F:kinase activity"/>
    <property type="evidence" value="ECO:0007669"/>
    <property type="project" value="UniProtKB-KW"/>
</dbReference>
<dbReference type="Gene3D" id="3.40.50.10840">
    <property type="entry name" value="Putative sugar-binding, N-terminal domain"/>
    <property type="match status" value="1"/>
</dbReference>
<feature type="domain" description="Four-carbon acid sugar kinase N-terminal" evidence="8">
    <location>
        <begin position="5"/>
        <end position="229"/>
    </location>
</feature>
<keyword evidence="4" id="KW-0418">Kinase</keyword>
<keyword evidence="2" id="KW-0808">Transferase</keyword>
<evidence type="ECO:0000256" key="7">
    <source>
        <dbReference type="SAM" id="MobiDB-lite"/>
    </source>
</evidence>
<evidence type="ECO:0000256" key="4">
    <source>
        <dbReference type="ARBA" id="ARBA00022777"/>
    </source>
</evidence>
<comment type="similarity">
    <text evidence="1">Belongs to the four-carbon acid sugar kinase family.</text>
</comment>
<feature type="region of interest" description="Disordered" evidence="7">
    <location>
        <begin position="234"/>
        <end position="278"/>
    </location>
</feature>
<name>A0A9X2GLA4_9ACTN</name>
<dbReference type="Pfam" id="PF07005">
    <property type="entry name" value="SBD_N"/>
    <property type="match status" value="1"/>
</dbReference>
<dbReference type="Pfam" id="PF17042">
    <property type="entry name" value="NBD_C"/>
    <property type="match status" value="1"/>
</dbReference>
<keyword evidence="6" id="KW-0119">Carbohydrate metabolism</keyword>
<dbReference type="InterPro" id="IPR010737">
    <property type="entry name" value="4-carb_acid_sugar_kinase_N"/>
</dbReference>
<proteinExistence type="inferred from homology"/>
<organism evidence="10 11">
    <name type="scientific">Nonomuraea thailandensis</name>
    <dbReference type="NCBI Taxonomy" id="1188745"/>
    <lineage>
        <taxon>Bacteria</taxon>
        <taxon>Bacillati</taxon>
        <taxon>Actinomycetota</taxon>
        <taxon>Actinomycetes</taxon>
        <taxon>Streptosporangiales</taxon>
        <taxon>Streptosporangiaceae</taxon>
        <taxon>Nonomuraea</taxon>
    </lineage>
</organism>
<dbReference type="Proteomes" id="UP001139648">
    <property type="component" value="Unassembled WGS sequence"/>
</dbReference>
<dbReference type="SUPFAM" id="SSF142764">
    <property type="entry name" value="YgbK-like"/>
    <property type="match status" value="1"/>
</dbReference>
<gene>
    <name evidence="10" type="ORF">HD597_007337</name>
</gene>
<dbReference type="EMBL" id="JAMZEB010000002">
    <property type="protein sequence ID" value="MCP2360317.1"/>
    <property type="molecule type" value="Genomic_DNA"/>
</dbReference>
<evidence type="ECO:0000259" key="9">
    <source>
        <dbReference type="Pfam" id="PF17042"/>
    </source>
</evidence>
<dbReference type="InterPro" id="IPR042213">
    <property type="entry name" value="NBD_C_sf"/>
</dbReference>
<comment type="caution">
    <text evidence="10">The sequence shown here is derived from an EMBL/GenBank/DDBJ whole genome shotgun (WGS) entry which is preliminary data.</text>
</comment>
<keyword evidence="3" id="KW-0547">Nucleotide-binding</keyword>
<evidence type="ECO:0000256" key="5">
    <source>
        <dbReference type="ARBA" id="ARBA00022840"/>
    </source>
</evidence>
<dbReference type="GO" id="GO:0005524">
    <property type="term" value="F:ATP binding"/>
    <property type="evidence" value="ECO:0007669"/>
    <property type="project" value="UniProtKB-KW"/>
</dbReference>
<protein>
    <submittedName>
        <fullName evidence="10">Uncharacterized protein YgbK (DUF1537 family)</fullName>
    </submittedName>
</protein>
<dbReference type="InterPro" id="IPR037051">
    <property type="entry name" value="4-carb_acid_sugar_kinase_N_sf"/>
</dbReference>
<sequence>MTLVAFVADDFTGATDALWQFRRFGLSGSLVTDVAHLHDRDDVIGVATTARASADPVASALPALRAVAALGPLAVQYKICSTFDSSPSHGSIGAVVAALHREGLARGAVPVLAAQPEFGRYTWFANHFVRAGEEVVRLDRHPPARDHPVTPATEADLRVRLAEQGAGRTGWLPAGASREAYRARGGDAAFVADALTEEHLRALGALMIADARRPGPLYCVGSGGLSYALASALAPDRPSPADRPSPRDRLSPADRPSPCDGLSPADAPSPRDRLAPAGLVSPDAGGVVLGAAAPVLVVSGSRSPVTARQIDAAERAGWAVLDAGGPDAIAHAEASLRQGRHTIVQTTRGPSRDPAGVGELLGRVAAAAVRAGLARRLVVAGGDTSGQVVSALGARALDVVGTLAVGGPVCVLASDDPACDGLQVALKGGQVGGEDFFLSAASGIGPAR</sequence>
<evidence type="ECO:0000256" key="1">
    <source>
        <dbReference type="ARBA" id="ARBA00005715"/>
    </source>
</evidence>
<reference evidence="10" key="1">
    <citation type="submission" date="2022-06" db="EMBL/GenBank/DDBJ databases">
        <title>Sequencing the genomes of 1000 actinobacteria strains.</title>
        <authorList>
            <person name="Klenk H.-P."/>
        </authorList>
    </citation>
    <scope>NUCLEOTIDE SEQUENCE</scope>
    <source>
        <strain evidence="10">DSM 46694</strain>
    </source>
</reference>
<dbReference type="AlphaFoldDB" id="A0A9X2GLA4"/>
<evidence type="ECO:0000313" key="11">
    <source>
        <dbReference type="Proteomes" id="UP001139648"/>
    </source>
</evidence>
<feature type="domain" description="Four-carbon acid sugar kinase nucleotide binding" evidence="9">
    <location>
        <begin position="296"/>
        <end position="437"/>
    </location>
</feature>
<evidence type="ECO:0000313" key="10">
    <source>
        <dbReference type="EMBL" id="MCP2360317.1"/>
    </source>
</evidence>
<keyword evidence="11" id="KW-1185">Reference proteome</keyword>
<evidence type="ECO:0000256" key="2">
    <source>
        <dbReference type="ARBA" id="ARBA00022679"/>
    </source>
</evidence>
<dbReference type="Gene3D" id="3.40.980.20">
    <property type="entry name" value="Four-carbon acid sugar kinase, nucleotide binding domain"/>
    <property type="match status" value="1"/>
</dbReference>
<evidence type="ECO:0000256" key="3">
    <source>
        <dbReference type="ARBA" id="ARBA00022741"/>
    </source>
</evidence>
<keyword evidence="5" id="KW-0067">ATP-binding</keyword>
<dbReference type="InterPro" id="IPR031475">
    <property type="entry name" value="NBD_C"/>
</dbReference>